<accession>A4S194</accession>
<name>A4S194_OSTLU</name>
<sequence length="226" mass="24757">MNKMRAKLSGGQFRMLNERLYTTTGDEGLALVKDSPELFEAYHAGFRSQVESWPTKPVDVIAGALKKSPKSWVVADFGCGDAELGRVIEQKCHSFDLQTPECAPEVIACNMSDVPLGDASVDCAVFSLSLMGTDYGSFLEEAHRVLKPGGLLWIAEVRSRFDGKNGAATVSSFVAALGALGFRLGRDPDERNTMFFTVELLKTFATPRASAPIRWPPLKACSYKRR</sequence>
<dbReference type="AlphaFoldDB" id="A4S194"/>
<keyword evidence="3 8" id="KW-0698">rRNA processing</keyword>
<dbReference type="Gene3D" id="1.10.10.2150">
    <property type="entry name" value="Ribosomal RNA-processing protein 8, N-terminal domain"/>
    <property type="match status" value="1"/>
</dbReference>
<dbReference type="OMA" id="KWPTNPL"/>
<dbReference type="GO" id="GO:0032259">
    <property type="term" value="P:methylation"/>
    <property type="evidence" value="ECO:0007669"/>
    <property type="project" value="UniProtKB-KW"/>
</dbReference>
<dbReference type="eggNOG" id="KOG3045">
    <property type="taxonomic scope" value="Eukaryota"/>
</dbReference>
<evidence type="ECO:0000313" key="9">
    <source>
        <dbReference type="EMBL" id="ABO97403.1"/>
    </source>
</evidence>
<dbReference type="EMBL" id="CP000588">
    <property type="protein sequence ID" value="ABO97403.1"/>
    <property type="molecule type" value="Genomic_DNA"/>
</dbReference>
<dbReference type="FunFam" id="1.10.10.2150:FF:000001">
    <property type="entry name" value="Ribosomal RNA-processing protein 8"/>
    <property type="match status" value="1"/>
</dbReference>
<dbReference type="CDD" id="cd02440">
    <property type="entry name" value="AdoMet_MTases"/>
    <property type="match status" value="1"/>
</dbReference>
<evidence type="ECO:0000256" key="8">
    <source>
        <dbReference type="RuleBase" id="RU365074"/>
    </source>
</evidence>
<dbReference type="InterPro" id="IPR042036">
    <property type="entry name" value="RRP8_N"/>
</dbReference>
<dbReference type="Pfam" id="PF05148">
    <property type="entry name" value="Methyltransf_8"/>
    <property type="match status" value="1"/>
</dbReference>
<dbReference type="InterPro" id="IPR007823">
    <property type="entry name" value="RRP8"/>
</dbReference>
<dbReference type="EC" id="2.1.1.-" evidence="8"/>
<proteinExistence type="inferred from homology"/>
<evidence type="ECO:0000256" key="2">
    <source>
        <dbReference type="ARBA" id="ARBA00006301"/>
    </source>
</evidence>
<keyword evidence="6 8" id="KW-0949">S-adenosyl-L-methionine</keyword>
<dbReference type="RefSeq" id="XP_001419110.1">
    <property type="nucleotide sequence ID" value="XM_001419073.1"/>
</dbReference>
<comment type="subcellular location">
    <subcellularLocation>
        <location evidence="1 8">Nucleus</location>
        <location evidence="1 8">Nucleolus</location>
    </subcellularLocation>
</comment>
<dbReference type="GO" id="GO:0005730">
    <property type="term" value="C:nucleolus"/>
    <property type="evidence" value="ECO:0007669"/>
    <property type="project" value="UniProtKB-SubCell"/>
</dbReference>
<dbReference type="PANTHER" id="PTHR12787:SF0">
    <property type="entry name" value="RIBOSOMAL RNA-PROCESSING PROTEIN 8"/>
    <property type="match status" value="1"/>
</dbReference>
<dbReference type="PANTHER" id="PTHR12787">
    <property type="entry name" value="RIBOSOMAL RNA-PROCESSING PROTEIN 8"/>
    <property type="match status" value="1"/>
</dbReference>
<organism evidence="9 10">
    <name type="scientific">Ostreococcus lucimarinus (strain CCE9901)</name>
    <dbReference type="NCBI Taxonomy" id="436017"/>
    <lineage>
        <taxon>Eukaryota</taxon>
        <taxon>Viridiplantae</taxon>
        <taxon>Chlorophyta</taxon>
        <taxon>Mamiellophyceae</taxon>
        <taxon>Mamiellales</taxon>
        <taxon>Bathycoccaceae</taxon>
        <taxon>Ostreococcus</taxon>
    </lineage>
</organism>
<comment type="function">
    <text evidence="8">Probable methyltransferase required to silence rDNA.</text>
</comment>
<dbReference type="KEGG" id="olu:OSTLU_33018"/>
<keyword evidence="10" id="KW-1185">Reference proteome</keyword>
<dbReference type="GO" id="GO:0006364">
    <property type="term" value="P:rRNA processing"/>
    <property type="evidence" value="ECO:0007669"/>
    <property type="project" value="UniProtKB-UniRule"/>
</dbReference>
<comment type="similarity">
    <text evidence="2 8">Belongs to the methyltransferase superfamily. RRP8 family.</text>
</comment>
<gene>
    <name evidence="9" type="ORF">OSTLU_33018</name>
</gene>
<evidence type="ECO:0000256" key="3">
    <source>
        <dbReference type="ARBA" id="ARBA00022552"/>
    </source>
</evidence>
<keyword evidence="7 8" id="KW-0539">Nucleus</keyword>
<dbReference type="GO" id="GO:0008168">
    <property type="term" value="F:methyltransferase activity"/>
    <property type="evidence" value="ECO:0007669"/>
    <property type="project" value="UniProtKB-KW"/>
</dbReference>
<dbReference type="SUPFAM" id="SSF53335">
    <property type="entry name" value="S-adenosyl-L-methionine-dependent methyltransferases"/>
    <property type="match status" value="1"/>
</dbReference>
<keyword evidence="4 8" id="KW-0489">Methyltransferase</keyword>
<evidence type="ECO:0000256" key="7">
    <source>
        <dbReference type="ARBA" id="ARBA00023242"/>
    </source>
</evidence>
<dbReference type="Gramene" id="ABO97403">
    <property type="protein sequence ID" value="ABO97403"/>
    <property type="gene ID" value="OSTLU_33018"/>
</dbReference>
<evidence type="ECO:0000313" key="10">
    <source>
        <dbReference type="Proteomes" id="UP000001568"/>
    </source>
</evidence>
<dbReference type="HOGENOM" id="CLU_027694_1_2_1"/>
<dbReference type="GeneID" id="5003415"/>
<dbReference type="InterPro" id="IPR029063">
    <property type="entry name" value="SAM-dependent_MTases_sf"/>
</dbReference>
<keyword evidence="5 8" id="KW-0808">Transferase</keyword>
<reference evidence="9 10" key="1">
    <citation type="journal article" date="2007" name="Proc. Natl. Acad. Sci. U.S.A.">
        <title>The tiny eukaryote Ostreococcus provides genomic insights into the paradox of plankton speciation.</title>
        <authorList>
            <person name="Palenik B."/>
            <person name="Grimwood J."/>
            <person name="Aerts A."/>
            <person name="Rouze P."/>
            <person name="Salamov A."/>
            <person name="Putnam N."/>
            <person name="Dupont C."/>
            <person name="Jorgensen R."/>
            <person name="Derelle E."/>
            <person name="Rombauts S."/>
            <person name="Zhou K."/>
            <person name="Otillar R."/>
            <person name="Merchant S.S."/>
            <person name="Podell S."/>
            <person name="Gaasterland T."/>
            <person name="Napoli C."/>
            <person name="Gendler K."/>
            <person name="Manuell A."/>
            <person name="Tai V."/>
            <person name="Vallon O."/>
            <person name="Piganeau G."/>
            <person name="Jancek S."/>
            <person name="Heijde M."/>
            <person name="Jabbari K."/>
            <person name="Bowler C."/>
            <person name="Lohr M."/>
            <person name="Robbens S."/>
            <person name="Werner G."/>
            <person name="Dubchak I."/>
            <person name="Pazour G.J."/>
            <person name="Ren Q."/>
            <person name="Paulsen I."/>
            <person name="Delwiche C."/>
            <person name="Schmutz J."/>
            <person name="Rokhsar D."/>
            <person name="Van de Peer Y."/>
            <person name="Moreau H."/>
            <person name="Grigoriev I.V."/>
        </authorList>
    </citation>
    <scope>NUCLEOTIDE SEQUENCE [LARGE SCALE GENOMIC DNA]</scope>
    <source>
        <strain evidence="9 10">CCE9901</strain>
    </source>
</reference>
<dbReference type="Gene3D" id="3.40.50.150">
    <property type="entry name" value="Vaccinia Virus protein VP39"/>
    <property type="match status" value="1"/>
</dbReference>
<evidence type="ECO:0000256" key="6">
    <source>
        <dbReference type="ARBA" id="ARBA00022691"/>
    </source>
</evidence>
<evidence type="ECO:0000256" key="1">
    <source>
        <dbReference type="ARBA" id="ARBA00004604"/>
    </source>
</evidence>
<dbReference type="Proteomes" id="UP000001568">
    <property type="component" value="Chromosome 8"/>
</dbReference>
<protein>
    <recommendedName>
        <fullName evidence="8">Ribosomal RNA-processing protein 8</fullName>
        <ecNumber evidence="8">2.1.1.-</ecNumber>
    </recommendedName>
</protein>
<evidence type="ECO:0000256" key="5">
    <source>
        <dbReference type="ARBA" id="ARBA00022679"/>
    </source>
</evidence>
<dbReference type="OrthoDB" id="10258825at2759"/>
<evidence type="ECO:0000256" key="4">
    <source>
        <dbReference type="ARBA" id="ARBA00022603"/>
    </source>
</evidence>
<dbReference type="STRING" id="436017.A4S194"/>